<sequence length="404" mass="45724">MDNEVPSLSNILTDSNSDVSIQDKADQKFTQEIDKDDYSEESLSRDESSGSAACSSAYDRQNFSQVNDLADDGEDLKKLTEVIENPEKTPSKDTIVNETAIGDETFSPHSDEIFERNKILQERISELNKVVQSLRGELQREISLWRKERDEFQILEEKSDLLALEEATAAARAAAEAYAAESPLSNDLDNIQFNYYNHTTNYGNILDVNPEQTLSELTILEYEKKLAKYQDALALAQAEKRYNMRRQLAANTYRHKLMEVERLCDEELEKIRQNANSLQPLKRMVSQWYSDDRCGGDVDKSSNPSDQLQKSFSFSSQNGYTRTTYCDIPRVAKVDAEVNMAPEIFVAKFNLCQSDYPSTSIESGSSWITESDYNLKSVNGAAANPPHWKTSHYNLSTSIMNGNP</sequence>
<dbReference type="Proteomes" id="UP000829291">
    <property type="component" value="Chromosome 4"/>
</dbReference>
<dbReference type="RefSeq" id="XP_046592189.1">
    <property type="nucleotide sequence ID" value="XM_046736233.1"/>
</dbReference>
<accession>A0ABM3FVY7</accession>
<evidence type="ECO:0000313" key="3">
    <source>
        <dbReference type="RefSeq" id="XP_046592189.1"/>
    </source>
</evidence>
<feature type="compositionally biased region" description="Basic and acidic residues" evidence="1">
    <location>
        <begin position="21"/>
        <end position="33"/>
    </location>
</feature>
<evidence type="ECO:0000256" key="1">
    <source>
        <dbReference type="SAM" id="MobiDB-lite"/>
    </source>
</evidence>
<feature type="compositionally biased region" description="Polar residues" evidence="1">
    <location>
        <begin position="1"/>
        <end position="20"/>
    </location>
</feature>
<gene>
    <name evidence="3" type="primary">LOC107221354</name>
</gene>
<dbReference type="GeneID" id="107221354"/>
<keyword evidence="2" id="KW-1185">Reference proteome</keyword>
<proteinExistence type="predicted"/>
<reference evidence="3" key="1">
    <citation type="submission" date="2025-08" db="UniProtKB">
        <authorList>
            <consortium name="RefSeq"/>
        </authorList>
    </citation>
    <scope>IDENTIFICATION</scope>
    <source>
        <tissue evidence="3">Thorax and Abdomen</tissue>
    </source>
</reference>
<feature type="region of interest" description="Disordered" evidence="1">
    <location>
        <begin position="1"/>
        <end position="57"/>
    </location>
</feature>
<protein>
    <submittedName>
        <fullName evidence="3">Uncharacterized protein LOC107221354</fullName>
    </submittedName>
</protein>
<organism evidence="2 3">
    <name type="scientific">Neodiprion lecontei</name>
    <name type="common">Redheaded pine sawfly</name>
    <dbReference type="NCBI Taxonomy" id="441921"/>
    <lineage>
        <taxon>Eukaryota</taxon>
        <taxon>Metazoa</taxon>
        <taxon>Ecdysozoa</taxon>
        <taxon>Arthropoda</taxon>
        <taxon>Hexapoda</taxon>
        <taxon>Insecta</taxon>
        <taxon>Pterygota</taxon>
        <taxon>Neoptera</taxon>
        <taxon>Endopterygota</taxon>
        <taxon>Hymenoptera</taxon>
        <taxon>Tenthredinoidea</taxon>
        <taxon>Diprionidae</taxon>
        <taxon>Diprioninae</taxon>
        <taxon>Neodiprion</taxon>
    </lineage>
</organism>
<evidence type="ECO:0000313" key="2">
    <source>
        <dbReference type="Proteomes" id="UP000829291"/>
    </source>
</evidence>
<name>A0ABM3FVY7_NEOLC</name>